<dbReference type="PANTHER" id="PTHR30572">
    <property type="entry name" value="MEMBRANE COMPONENT OF TRANSPORTER-RELATED"/>
    <property type="match status" value="1"/>
</dbReference>
<feature type="transmembrane region" description="Helical" evidence="8">
    <location>
        <begin position="360"/>
        <end position="381"/>
    </location>
</feature>
<evidence type="ECO:0000313" key="11">
    <source>
        <dbReference type="EMBL" id="KFJ07449.1"/>
    </source>
</evidence>
<dbReference type="eggNOG" id="COG0577">
    <property type="taxonomic scope" value="Bacteria"/>
</dbReference>
<dbReference type="GO" id="GO:0022857">
    <property type="term" value="F:transmembrane transporter activity"/>
    <property type="evidence" value="ECO:0007669"/>
    <property type="project" value="TreeGrafter"/>
</dbReference>
<keyword evidence="4 8" id="KW-1133">Transmembrane helix</keyword>
<dbReference type="STRING" id="356829.BITS_0693"/>
<dbReference type="OrthoDB" id="3227934at2"/>
<keyword evidence="2" id="KW-1003">Cell membrane</keyword>
<dbReference type="AlphaFoldDB" id="A0A087EI48"/>
<dbReference type="InterPro" id="IPR003838">
    <property type="entry name" value="ABC3_permease_C"/>
</dbReference>
<proteinExistence type="inferred from homology"/>
<organism evidence="11 12">
    <name type="scientific">Bifidobacterium tsurumiense</name>
    <dbReference type="NCBI Taxonomy" id="356829"/>
    <lineage>
        <taxon>Bacteria</taxon>
        <taxon>Bacillati</taxon>
        <taxon>Actinomycetota</taxon>
        <taxon>Actinomycetes</taxon>
        <taxon>Bifidobacteriales</taxon>
        <taxon>Bifidobacteriaceae</taxon>
        <taxon>Bifidobacterium</taxon>
    </lineage>
</organism>
<dbReference type="EMBL" id="JGZU01000004">
    <property type="protein sequence ID" value="KFJ07449.1"/>
    <property type="molecule type" value="Genomic_DNA"/>
</dbReference>
<evidence type="ECO:0000256" key="1">
    <source>
        <dbReference type="ARBA" id="ARBA00004651"/>
    </source>
</evidence>
<keyword evidence="12" id="KW-1185">Reference proteome</keyword>
<evidence type="ECO:0000259" key="9">
    <source>
        <dbReference type="Pfam" id="PF02687"/>
    </source>
</evidence>
<evidence type="ECO:0000256" key="4">
    <source>
        <dbReference type="ARBA" id="ARBA00022989"/>
    </source>
</evidence>
<dbReference type="InterPro" id="IPR050250">
    <property type="entry name" value="Macrolide_Exporter_MacB"/>
</dbReference>
<comment type="caution">
    <text evidence="11">The sequence shown here is derived from an EMBL/GenBank/DDBJ whole genome shotgun (WGS) entry which is preliminary data.</text>
</comment>
<dbReference type="GO" id="GO:0005886">
    <property type="term" value="C:plasma membrane"/>
    <property type="evidence" value="ECO:0007669"/>
    <property type="project" value="UniProtKB-SubCell"/>
</dbReference>
<comment type="similarity">
    <text evidence="6">Belongs to the ABC-4 integral membrane protein family.</text>
</comment>
<comment type="subcellular location">
    <subcellularLocation>
        <location evidence="1">Cell membrane</location>
        <topology evidence="1">Multi-pass membrane protein</topology>
    </subcellularLocation>
</comment>
<evidence type="ECO:0000256" key="8">
    <source>
        <dbReference type="SAM" id="Phobius"/>
    </source>
</evidence>
<evidence type="ECO:0000256" key="6">
    <source>
        <dbReference type="ARBA" id="ARBA00038076"/>
    </source>
</evidence>
<feature type="compositionally biased region" description="Low complexity" evidence="7">
    <location>
        <begin position="452"/>
        <end position="467"/>
    </location>
</feature>
<evidence type="ECO:0000256" key="2">
    <source>
        <dbReference type="ARBA" id="ARBA00022475"/>
    </source>
</evidence>
<keyword evidence="3 8" id="KW-0812">Transmembrane</keyword>
<evidence type="ECO:0000313" key="12">
    <source>
        <dbReference type="Proteomes" id="UP000029080"/>
    </source>
</evidence>
<sequence length="494" mass="52733">MFVVKNAWSTLKRHPWRTTLTCIVTLIITTTTVFSTAVVEAADNASGSEYQALKPVVALHRTAATEAKRDGADPDWTKNYLTWTDYTNYATAAQQANLQFSYTLTISMPARQTDKFKAIAGTADQSADKTGGEFTLTGFYTQGAQDSNPAGAITIVDGKALNYDSSNTATDEVLISKAIADANNLKVGDSITVANPTNADTTYTFKIQGIYTYNDTAASGEGSDAKLAKDNRDNAIYMTYTAFAGSNLDTSDGTGWSIPDLDIQFTLNSAADYDTFVKAVEDAKLPDTYEIVSSTLTDYKASIAPLESLANGMRIARIVVLVLGGLALLALVIVSMRHRTSELGTALTVGVTRGRMGRQFMLEVLIPTFLGFLLGMLVAGFATNPLAKALVNHDAPVSFGLLLHVFWYALATYVVLSCIVVGRAAAFRTTTLFAPREYASALLENTDDDATTGDSASTSVDTSAEDSGTTVDTENSDSNVESTDATVAHDSEEA</sequence>
<feature type="domain" description="MacB-like periplasmic core" evidence="10">
    <location>
        <begin position="100"/>
        <end position="282"/>
    </location>
</feature>
<feature type="region of interest" description="Disordered" evidence="7">
    <location>
        <begin position="449"/>
        <end position="494"/>
    </location>
</feature>
<evidence type="ECO:0000259" key="10">
    <source>
        <dbReference type="Pfam" id="PF12704"/>
    </source>
</evidence>
<dbReference type="RefSeq" id="WP_044259296.1">
    <property type="nucleotide sequence ID" value="NZ_JGZU01000004.1"/>
</dbReference>
<dbReference type="InterPro" id="IPR025857">
    <property type="entry name" value="MacB_PCD"/>
</dbReference>
<accession>A0A087EI48</accession>
<dbReference type="Proteomes" id="UP000029080">
    <property type="component" value="Unassembled WGS sequence"/>
</dbReference>
<dbReference type="PANTHER" id="PTHR30572:SF9">
    <property type="entry name" value="ABC TRANSPORTER PERMEASE PROTEIN"/>
    <property type="match status" value="1"/>
</dbReference>
<gene>
    <name evidence="11" type="ORF">BITS_0693</name>
</gene>
<feature type="domain" description="ABC3 transporter permease C-terminal" evidence="9">
    <location>
        <begin position="318"/>
        <end position="423"/>
    </location>
</feature>
<evidence type="ECO:0000256" key="5">
    <source>
        <dbReference type="ARBA" id="ARBA00023136"/>
    </source>
</evidence>
<feature type="compositionally biased region" description="Polar residues" evidence="7">
    <location>
        <begin position="468"/>
        <end position="485"/>
    </location>
</feature>
<reference evidence="11 12" key="1">
    <citation type="submission" date="2014-03" db="EMBL/GenBank/DDBJ databases">
        <title>Genomics of Bifidobacteria.</title>
        <authorList>
            <person name="Ventura M."/>
            <person name="Milani C."/>
            <person name="Lugli G.A."/>
        </authorList>
    </citation>
    <scope>NUCLEOTIDE SEQUENCE [LARGE SCALE GENOMIC DNA]</scope>
    <source>
        <strain evidence="11 12">JCM 13495</strain>
    </source>
</reference>
<feature type="transmembrane region" description="Helical" evidence="8">
    <location>
        <begin position="315"/>
        <end position="334"/>
    </location>
</feature>
<dbReference type="Pfam" id="PF12704">
    <property type="entry name" value="MacB_PCD"/>
    <property type="match status" value="1"/>
</dbReference>
<evidence type="ECO:0000256" key="7">
    <source>
        <dbReference type="SAM" id="MobiDB-lite"/>
    </source>
</evidence>
<dbReference type="Pfam" id="PF02687">
    <property type="entry name" value="FtsX"/>
    <property type="match status" value="1"/>
</dbReference>
<feature type="transmembrane region" description="Helical" evidence="8">
    <location>
        <begin position="401"/>
        <end position="426"/>
    </location>
</feature>
<keyword evidence="5 8" id="KW-0472">Membrane</keyword>
<name>A0A087EI48_9BIFI</name>
<protein>
    <submittedName>
        <fullName evidence="11">ABC transporter permease</fullName>
    </submittedName>
</protein>
<evidence type="ECO:0000256" key="3">
    <source>
        <dbReference type="ARBA" id="ARBA00022692"/>
    </source>
</evidence>